<evidence type="ECO:0000256" key="1">
    <source>
        <dbReference type="SAM" id="Phobius"/>
    </source>
</evidence>
<dbReference type="Proteomes" id="UP000000330">
    <property type="component" value="Segment"/>
</dbReference>
<dbReference type="RefSeq" id="YP_004300698.1">
    <property type="nucleotide sequence ID" value="NC_015250.1"/>
</dbReference>
<protein>
    <submittedName>
        <fullName evidence="2">Conserved hypothetical phage protein</fullName>
    </submittedName>
</protein>
<evidence type="ECO:0000313" key="2">
    <source>
        <dbReference type="EMBL" id="ADJ19432.1"/>
    </source>
</evidence>
<keyword evidence="3" id="KW-1185">Reference proteome</keyword>
<gene>
    <name evidence="2" type="ORF">Acj133p117</name>
</gene>
<name>D9I651_9CAUD</name>
<keyword evidence="1" id="KW-0472">Membrane</keyword>
<feature type="transmembrane region" description="Helical" evidence="1">
    <location>
        <begin position="85"/>
        <end position="112"/>
    </location>
</feature>
<sequence length="160" mass="18127">MKIKATSWHYRLNTSFCKNWDESVPPSLCPYVRVTLYRLMGLAAIALITAIVIWFLGTVAVGFLGNAAGVFEVNTLYLHWYSPDIWPLILLLGILTTVFIVGGVCLAIGIVIELSEAISKLIYNRKYNKYITHKPKEPGLVRSYIKARKQKLCPMIEIEH</sequence>
<organism evidence="2 3">
    <name type="scientific">Acinetobacter phage 133</name>
    <dbReference type="NCBI Taxonomy" id="2919552"/>
    <lineage>
        <taxon>Viruses</taxon>
        <taxon>Duplodnaviria</taxon>
        <taxon>Heunggongvirae</taxon>
        <taxon>Uroviricota</taxon>
        <taxon>Caudoviricetes</taxon>
        <taxon>Pantevenvirales</taxon>
        <taxon>Straboviridae</taxon>
        <taxon>Tevenvirinae</taxon>
        <taxon>Centumtrigintavirus</taxon>
        <taxon>Centumtrigintavirus cv133</taxon>
        <taxon>Acinetobacter virus 133</taxon>
    </lineage>
</organism>
<evidence type="ECO:0000313" key="3">
    <source>
        <dbReference type="Proteomes" id="UP000000330"/>
    </source>
</evidence>
<dbReference type="EMBL" id="HM114315">
    <property type="protein sequence ID" value="ADJ19432.1"/>
    <property type="molecule type" value="Genomic_DNA"/>
</dbReference>
<feature type="transmembrane region" description="Helical" evidence="1">
    <location>
        <begin position="42"/>
        <end position="65"/>
    </location>
</feature>
<keyword evidence="1" id="KW-1133">Transmembrane helix</keyword>
<accession>D9I651</accession>
<dbReference type="GeneID" id="10323104"/>
<dbReference type="KEGG" id="vg:10323104"/>
<proteinExistence type="predicted"/>
<keyword evidence="1" id="KW-0812">Transmembrane</keyword>
<reference evidence="2 3" key="1">
    <citation type="journal article" date="2010" name="Virol. J.">
        <title>Genomes of the T4-related bacteriophages as windows on microbial genome evolution.</title>
        <authorList>
            <person name="Petrov V.M."/>
            <person name="Ratnayaka S."/>
            <person name="Nolan J.M."/>
            <person name="Miller E.S."/>
            <person name="Karam J.D."/>
        </authorList>
    </citation>
    <scope>NUCLEOTIDE SEQUENCE [LARGE SCALE GENOMIC DNA]</scope>
    <source>
        <strain evidence="2">Acj133</strain>
    </source>
</reference>